<keyword evidence="1 6" id="KW-0813">Transport</keyword>
<comment type="similarity">
    <text evidence="5">Belongs to the TRAPP small subunits family. BET5 subfamily.</text>
</comment>
<dbReference type="Proteomes" id="UP000828236">
    <property type="component" value="Unassembled WGS sequence"/>
</dbReference>
<reference evidence="8" key="1">
    <citation type="submission" date="2013-05" db="EMBL/GenBank/DDBJ databases">
        <authorList>
            <person name="Yim A.K.Y."/>
            <person name="Chan T.F."/>
            <person name="Ji K.M."/>
            <person name="Liu X.Y."/>
            <person name="Zhou J.W."/>
            <person name="Li R.Q."/>
            <person name="Yang K.Y."/>
            <person name="Li J."/>
            <person name="Li M."/>
            <person name="Law P.T.W."/>
            <person name="Wu Y.L."/>
            <person name="Cai Z.L."/>
            <person name="Qin H."/>
            <person name="Bao Y."/>
            <person name="Leung R.K.K."/>
            <person name="Ng P.K.S."/>
            <person name="Zou J."/>
            <person name="Zhong X.J."/>
            <person name="Ran P.X."/>
            <person name="Zhong N.S."/>
            <person name="Liu Z.G."/>
            <person name="Tsui S.K.W."/>
        </authorList>
    </citation>
    <scope>NUCLEOTIDE SEQUENCE</scope>
    <source>
        <strain evidence="8">Derf</strain>
        <tissue evidence="8">Whole organism</tissue>
    </source>
</reference>
<dbReference type="EMBL" id="SDOV01000001">
    <property type="protein sequence ID" value="KAH7645075.1"/>
    <property type="molecule type" value="Genomic_DNA"/>
</dbReference>
<dbReference type="InterPro" id="IPR011012">
    <property type="entry name" value="Longin-like_dom_sf"/>
</dbReference>
<dbReference type="Proteomes" id="UP000790347">
    <property type="component" value="Unassembled WGS sequence"/>
</dbReference>
<evidence type="ECO:0000256" key="3">
    <source>
        <dbReference type="ARBA" id="ARBA00022892"/>
    </source>
</evidence>
<organism evidence="8 9">
    <name type="scientific">Dermatophagoides farinae</name>
    <name type="common">American house dust mite</name>
    <dbReference type="NCBI Taxonomy" id="6954"/>
    <lineage>
        <taxon>Eukaryota</taxon>
        <taxon>Metazoa</taxon>
        <taxon>Ecdysozoa</taxon>
        <taxon>Arthropoda</taxon>
        <taxon>Chelicerata</taxon>
        <taxon>Arachnida</taxon>
        <taxon>Acari</taxon>
        <taxon>Acariformes</taxon>
        <taxon>Sarcoptiformes</taxon>
        <taxon>Astigmata</taxon>
        <taxon>Psoroptidia</taxon>
        <taxon>Analgoidea</taxon>
        <taxon>Pyroglyphidae</taxon>
        <taxon>Dermatophagoidinae</taxon>
        <taxon>Dermatophagoides</taxon>
    </lineage>
</organism>
<evidence type="ECO:0000256" key="6">
    <source>
        <dbReference type="RuleBase" id="RU366065"/>
    </source>
</evidence>
<dbReference type="OrthoDB" id="246406at2759"/>
<reference evidence="7" key="3">
    <citation type="journal article" date="2021" name="World Allergy Organ. J.">
        <title>Chromosome-level assembly of Dermatophagoides farinae genome and transcriptome reveals two novel allergens Der f 37 and Der f 39.</title>
        <authorList>
            <person name="Chen J."/>
            <person name="Cai Z."/>
            <person name="Fan D."/>
            <person name="Hu J."/>
            <person name="Hou Y."/>
            <person name="He Y."/>
            <person name="Zhang Z."/>
            <person name="Zhao Z."/>
            <person name="Gao P."/>
            <person name="Hu W."/>
            <person name="Sun J."/>
            <person name="Li J."/>
            <person name="Ji K."/>
        </authorList>
    </citation>
    <scope>NUCLEOTIDE SEQUENCE</scope>
    <source>
        <strain evidence="7">JKM2019</strain>
    </source>
</reference>
<dbReference type="InterPro" id="IPR007233">
    <property type="entry name" value="TRAPPC"/>
</dbReference>
<name>A0A922I1N2_DERFA</name>
<comment type="caution">
    <text evidence="8">The sequence shown here is derived from an EMBL/GenBank/DDBJ whole genome shotgun (WGS) entry which is preliminary data.</text>
</comment>
<dbReference type="GO" id="GO:0006888">
    <property type="term" value="P:endoplasmic reticulum to Golgi vesicle-mediated transport"/>
    <property type="evidence" value="ECO:0007669"/>
    <property type="project" value="UniProtKB-UniRule"/>
</dbReference>
<comment type="subunit">
    <text evidence="6">Part of the multisubunit transport protein particle (TRAPP) complex.</text>
</comment>
<dbReference type="SUPFAM" id="SSF64356">
    <property type="entry name" value="SNARE-like"/>
    <property type="match status" value="1"/>
</dbReference>
<dbReference type="PANTHER" id="PTHR23249:SF16">
    <property type="entry name" value="TRAFFICKING PROTEIN PARTICLE COMPLEX SUBUNIT 1"/>
    <property type="match status" value="1"/>
</dbReference>
<evidence type="ECO:0000256" key="1">
    <source>
        <dbReference type="ARBA" id="ARBA00022448"/>
    </source>
</evidence>
<dbReference type="SMART" id="SM01399">
    <property type="entry name" value="Sybindin"/>
    <property type="match status" value="1"/>
</dbReference>
<dbReference type="AlphaFoldDB" id="A0A922I1N2"/>
<evidence type="ECO:0000313" key="7">
    <source>
        <dbReference type="EMBL" id="KAH7645075.1"/>
    </source>
</evidence>
<evidence type="ECO:0000256" key="2">
    <source>
        <dbReference type="ARBA" id="ARBA00022824"/>
    </source>
</evidence>
<gene>
    <name evidence="8" type="primary">TRAPPC1_2</name>
    <name evidence="8" type="ORF">DERF_004536</name>
    <name evidence="7" type="ORF">HUG17_0613</name>
</gene>
<reference evidence="7" key="2">
    <citation type="submission" date="2020-06" db="EMBL/GenBank/DDBJ databases">
        <authorList>
            <person name="Ji K."/>
            <person name="Li J."/>
        </authorList>
    </citation>
    <scope>NUCLEOTIDE SEQUENCE</scope>
    <source>
        <strain evidence="7">JKM2019</strain>
        <tissue evidence="7">Whole body</tissue>
    </source>
</reference>
<evidence type="ECO:0000313" key="8">
    <source>
        <dbReference type="EMBL" id="KAH9520852.1"/>
    </source>
</evidence>
<dbReference type="PANTHER" id="PTHR23249">
    <property type="entry name" value="TRAFFICKING PROTEIN PARTICLE COMPLEX SUBUNIT"/>
    <property type="match status" value="1"/>
</dbReference>
<reference evidence="8" key="4">
    <citation type="journal article" date="2022" name="Res Sq">
        <title>Comparative Genomics Reveals Insights into the Divergent Evolution of Astigmatic Mites and Household Pest Adaptations.</title>
        <authorList>
            <person name="Xiong Q."/>
            <person name="Wan A.T.-Y."/>
            <person name="Liu X.-Y."/>
            <person name="Fung C.S.-H."/>
            <person name="Xiao X."/>
            <person name="Malainual N."/>
            <person name="Hou J."/>
            <person name="Wang L."/>
            <person name="Wang M."/>
            <person name="Yang K."/>
            <person name="Cui Y."/>
            <person name="Leung E."/>
            <person name="Nong W."/>
            <person name="Shin S.-K."/>
            <person name="Au S."/>
            <person name="Jeong K.Y."/>
            <person name="Chew F.T."/>
            <person name="Hui J."/>
            <person name="Leung T.F."/>
            <person name="Tungtrongchitr A."/>
            <person name="Zhong N."/>
            <person name="Liu Z."/>
            <person name="Tsui S."/>
        </authorList>
    </citation>
    <scope>NUCLEOTIDE SEQUENCE</scope>
    <source>
        <strain evidence="8">Derf</strain>
        <tissue evidence="8">Whole organism</tissue>
    </source>
</reference>
<evidence type="ECO:0000256" key="4">
    <source>
        <dbReference type="ARBA" id="ARBA00023034"/>
    </source>
</evidence>
<keyword evidence="4 6" id="KW-0333">Golgi apparatus</keyword>
<proteinExistence type="inferred from homology"/>
<dbReference type="GO" id="GO:0030008">
    <property type="term" value="C:TRAPP complex"/>
    <property type="evidence" value="ECO:0007669"/>
    <property type="project" value="UniProtKB-UniRule"/>
</dbReference>
<keyword evidence="2 6" id="KW-0256">Endoplasmic reticulum</keyword>
<accession>A0A922I1N2</accession>
<evidence type="ECO:0000256" key="5">
    <source>
        <dbReference type="ARBA" id="ARBA00038167"/>
    </source>
</evidence>
<dbReference type="Pfam" id="PF04099">
    <property type="entry name" value="Sybindin"/>
    <property type="match status" value="1"/>
</dbReference>
<keyword evidence="3 6" id="KW-0931">ER-Golgi transport</keyword>
<keyword evidence="9" id="KW-1185">Reference proteome</keyword>
<dbReference type="EMBL" id="ASGP02000002">
    <property type="protein sequence ID" value="KAH9520852.1"/>
    <property type="molecule type" value="Genomic_DNA"/>
</dbReference>
<protein>
    <recommendedName>
        <fullName evidence="6">Trafficking protein particle complex subunit</fullName>
    </recommendedName>
</protein>
<evidence type="ECO:0000313" key="9">
    <source>
        <dbReference type="Proteomes" id="UP000790347"/>
    </source>
</evidence>
<dbReference type="GO" id="GO:0005783">
    <property type="term" value="C:endoplasmic reticulum"/>
    <property type="evidence" value="ECO:0007669"/>
    <property type="project" value="UniProtKB-SubCell"/>
</dbReference>
<dbReference type="Gene3D" id="3.30.450.70">
    <property type="match status" value="1"/>
</dbReference>
<dbReference type="GO" id="GO:0005794">
    <property type="term" value="C:Golgi apparatus"/>
    <property type="evidence" value="ECO:0007669"/>
    <property type="project" value="UniProtKB-SubCell"/>
</dbReference>
<sequence length="140" mass="16318">MAIYNFHIFDGAGNCLFSLSPSDKSTEILYGFLYSLKSFVQRISPSLQMDNNFFFYQTSHYNLVFYEFATSIKFVLITSHDIKRDSQFYKEMMIQLHKHVYVEYHVKNGIGSSSSSSTIDSQLFRQQLTTFLTQNIKQQG</sequence>
<comment type="subcellular location">
    <subcellularLocation>
        <location evidence="6">Endoplasmic reticulum</location>
    </subcellularLocation>
    <subcellularLocation>
        <location evidence="6">Golgi apparatus</location>
        <location evidence="6">cis-Golgi network</location>
    </subcellularLocation>
</comment>